<dbReference type="InterPro" id="IPR000462">
    <property type="entry name" value="CDP-OH_P_trans"/>
</dbReference>
<comment type="similarity">
    <text evidence="2">Belongs to the CDP-alcohol phosphatidyltransferase class-I family.</text>
</comment>
<evidence type="ECO:0000256" key="3">
    <source>
        <dbReference type="SAM" id="Phobius"/>
    </source>
</evidence>
<dbReference type="PROSITE" id="PS00379">
    <property type="entry name" value="CDP_ALCOHOL_P_TRANSF"/>
    <property type="match status" value="1"/>
</dbReference>
<keyword evidence="3" id="KW-0472">Membrane</keyword>
<dbReference type="InterPro" id="IPR043130">
    <property type="entry name" value="CDP-OH_PTrfase_TM_dom"/>
</dbReference>
<keyword evidence="3" id="KW-1133">Transmembrane helix</keyword>
<gene>
    <name evidence="4" type="ORF">AS189_16530</name>
</gene>
<evidence type="ECO:0000313" key="4">
    <source>
        <dbReference type="EMBL" id="ALO68634.1"/>
    </source>
</evidence>
<dbReference type="Pfam" id="PF01066">
    <property type="entry name" value="CDP-OH_P_transf"/>
    <property type="match status" value="1"/>
</dbReference>
<dbReference type="GO" id="GO:0016020">
    <property type="term" value="C:membrane"/>
    <property type="evidence" value="ECO:0007669"/>
    <property type="project" value="InterPro"/>
</dbReference>
<evidence type="ECO:0000256" key="2">
    <source>
        <dbReference type="RuleBase" id="RU003750"/>
    </source>
</evidence>
<dbReference type="EMBL" id="CP013200">
    <property type="protein sequence ID" value="ALO68634.1"/>
    <property type="molecule type" value="Genomic_DNA"/>
</dbReference>
<organism evidence="4 5">
    <name type="scientific">Arthrobacter alpinus</name>
    <dbReference type="NCBI Taxonomy" id="656366"/>
    <lineage>
        <taxon>Bacteria</taxon>
        <taxon>Bacillati</taxon>
        <taxon>Actinomycetota</taxon>
        <taxon>Actinomycetes</taxon>
        <taxon>Micrococcales</taxon>
        <taxon>Micrococcaceae</taxon>
        <taxon>Arthrobacter</taxon>
    </lineage>
</organism>
<evidence type="ECO:0000256" key="1">
    <source>
        <dbReference type="ARBA" id="ARBA00022679"/>
    </source>
</evidence>
<dbReference type="GO" id="GO:0016780">
    <property type="term" value="F:phosphotransferase activity, for other substituted phosphate groups"/>
    <property type="evidence" value="ECO:0007669"/>
    <property type="project" value="InterPro"/>
</dbReference>
<feature type="transmembrane region" description="Helical" evidence="3">
    <location>
        <begin position="36"/>
        <end position="65"/>
    </location>
</feature>
<sequence>MGPRYRGALGRLAESQKTNKGAPAYSRFVNRPFGRILAAGAFVVGLTPNQVTAMSAVFTFAGLALAAFGHLWWGSAIACMILLMIGYALDAADGQLARLRGGGSAAGEWLDHVVDAVKAAFLHISILLCWWLNYSIDIRLMLVPILYSAVSTIFFFAMILTDQLRRQHLGTTSMIMKGQGKSSILYSIAVTPTDYGFMILMFGLIWLQSTFVPIYVLLLVANAVFLCLALPKWFMELRSLTK</sequence>
<proteinExistence type="inferred from homology"/>
<protein>
    <recommendedName>
        <fullName evidence="6">CDP-alcohol phosphatidyltransferase</fullName>
    </recommendedName>
</protein>
<feature type="transmembrane region" description="Helical" evidence="3">
    <location>
        <begin position="71"/>
        <end position="92"/>
    </location>
</feature>
<dbReference type="OrthoDB" id="7390033at2"/>
<reference evidence="4 5" key="2">
    <citation type="journal article" date="2016" name="J. Biotechnol.">
        <title>Complete genome sequence of Arthrobacter alpinus ERGS4:06, a yellow pigmented bacterium tolerant to cold and radiations isolated from Sikkim Himalaya.</title>
        <authorList>
            <person name="Kumar R."/>
            <person name="Singh D."/>
            <person name="Swarnkar M.K."/>
            <person name="Singh A.K."/>
            <person name="Kumar S."/>
        </authorList>
    </citation>
    <scope>NUCLEOTIDE SEQUENCE [LARGE SCALE GENOMIC DNA]</scope>
    <source>
        <strain evidence="4 5">ERGS4:06</strain>
    </source>
</reference>
<dbReference type="AlphaFoldDB" id="A0A0S2M4H2"/>
<dbReference type="Gene3D" id="1.20.120.1760">
    <property type="match status" value="1"/>
</dbReference>
<evidence type="ECO:0000313" key="5">
    <source>
        <dbReference type="Proteomes" id="UP000059574"/>
    </source>
</evidence>
<dbReference type="InterPro" id="IPR048254">
    <property type="entry name" value="CDP_ALCOHOL_P_TRANSF_CS"/>
</dbReference>
<evidence type="ECO:0008006" key="6">
    <source>
        <dbReference type="Google" id="ProtNLM"/>
    </source>
</evidence>
<accession>A0A0S2M4H2</accession>
<name>A0A0S2M4H2_9MICC</name>
<reference evidence="5" key="1">
    <citation type="submission" date="2015-11" db="EMBL/GenBank/DDBJ databases">
        <authorList>
            <person name="Kumar R."/>
            <person name="Singh D."/>
            <person name="Swarnkar M.K."/>
            <person name="Singh A.K."/>
            <person name="Kumar S."/>
        </authorList>
    </citation>
    <scope>NUCLEOTIDE SEQUENCE [LARGE SCALE GENOMIC DNA]</scope>
    <source>
        <strain evidence="5">ERGS4:06</strain>
    </source>
</reference>
<keyword evidence="3" id="KW-0812">Transmembrane</keyword>
<dbReference type="GO" id="GO:0008654">
    <property type="term" value="P:phospholipid biosynthetic process"/>
    <property type="evidence" value="ECO:0007669"/>
    <property type="project" value="InterPro"/>
</dbReference>
<feature type="transmembrane region" description="Helical" evidence="3">
    <location>
        <begin position="212"/>
        <end position="234"/>
    </location>
</feature>
<dbReference type="Proteomes" id="UP000059574">
    <property type="component" value="Chromosome"/>
</dbReference>
<keyword evidence="1 2" id="KW-0808">Transferase</keyword>
<feature type="transmembrane region" description="Helical" evidence="3">
    <location>
        <begin position="145"/>
        <end position="164"/>
    </location>
</feature>
<feature type="transmembrane region" description="Helical" evidence="3">
    <location>
        <begin position="184"/>
        <end position="206"/>
    </location>
</feature>